<evidence type="ECO:0000256" key="4">
    <source>
        <dbReference type="ARBA" id="ARBA00022801"/>
    </source>
</evidence>
<dbReference type="eggNOG" id="KOG1212">
    <property type="taxonomic scope" value="Eukaryota"/>
</dbReference>
<dbReference type="EMBL" id="LATX01000716">
    <property type="protein sequence ID" value="KTB45340.1"/>
    <property type="molecule type" value="Genomic_DNA"/>
</dbReference>
<evidence type="ECO:0000256" key="1">
    <source>
        <dbReference type="ARBA" id="ARBA00001311"/>
    </source>
</evidence>
<gene>
    <name evidence="6" type="ORF">WG66_2023</name>
</gene>
<comment type="caution">
    <text evidence="6">The sequence shown here is derived from an EMBL/GenBank/DDBJ whole genome shotgun (WGS) entry which is preliminary data.</text>
</comment>
<dbReference type="PANTHER" id="PTHR45847:SF6">
    <property type="entry name" value="FATTY ACID AMIDE HYDROLASE"/>
    <property type="match status" value="1"/>
</dbReference>
<evidence type="ECO:0000256" key="3">
    <source>
        <dbReference type="ARBA" id="ARBA00012922"/>
    </source>
</evidence>
<dbReference type="InterPro" id="IPR052096">
    <property type="entry name" value="Endocannabinoid_amidase"/>
</dbReference>
<dbReference type="AlphaFoldDB" id="A0A0W0G9W4"/>
<name>A0A0W0G9W4_MONRR</name>
<organism evidence="6 7">
    <name type="scientific">Moniliophthora roreri</name>
    <name type="common">Frosty pod rot fungus</name>
    <name type="synonym">Monilia roreri</name>
    <dbReference type="NCBI Taxonomy" id="221103"/>
    <lineage>
        <taxon>Eukaryota</taxon>
        <taxon>Fungi</taxon>
        <taxon>Dikarya</taxon>
        <taxon>Basidiomycota</taxon>
        <taxon>Agaricomycotina</taxon>
        <taxon>Agaricomycetes</taxon>
        <taxon>Agaricomycetidae</taxon>
        <taxon>Agaricales</taxon>
        <taxon>Marasmiineae</taxon>
        <taxon>Marasmiaceae</taxon>
        <taxon>Moniliophthora</taxon>
    </lineage>
</organism>
<evidence type="ECO:0000313" key="7">
    <source>
        <dbReference type="Proteomes" id="UP000054988"/>
    </source>
</evidence>
<dbReference type="Gene3D" id="3.90.1300.10">
    <property type="entry name" value="Amidase signature (AS) domain"/>
    <property type="match status" value="1"/>
</dbReference>
<dbReference type="FunFam" id="3.90.1300.10:FF:000003">
    <property type="entry name" value="Amidase signature enzyme"/>
    <property type="match status" value="1"/>
</dbReference>
<comment type="catalytic activity">
    <reaction evidence="1">
        <text>a monocarboxylic acid amide + H2O = a monocarboxylate + NH4(+)</text>
        <dbReference type="Rhea" id="RHEA:12020"/>
        <dbReference type="ChEBI" id="CHEBI:15377"/>
        <dbReference type="ChEBI" id="CHEBI:28938"/>
        <dbReference type="ChEBI" id="CHEBI:35757"/>
        <dbReference type="ChEBI" id="CHEBI:83628"/>
        <dbReference type="EC" id="3.5.1.4"/>
    </reaction>
</comment>
<evidence type="ECO:0000259" key="5">
    <source>
        <dbReference type="Pfam" id="PF01425"/>
    </source>
</evidence>
<sequence length="675" mass="74334">MAKDEPLPAPGDNVKPLNYREQFQGKENTSKFIDPCAEASKASLACMNKYDFDRDKCLDYFQAYRDCKKSWGRQVHLEAVTCATLGLRLPPSAVTNRRPMWPFSSFEYQSIIDSKKAERARLLKSSSIPVFNTDEHHKFLKAGAKEIVSRIENGEWTATQVVGAYIARASEAHEQTNCATEILFEQALERAKELDEEFASTKRIRGPFHGVPFSLKDQYDVAGFDSTIGFTQWANNPAKRNAVVVDQLIALGAVPIIKTNVPQTMFSFECYNPLWGRTLNPRNKDYTSGGSSGGEAALLALDGAVFGLGSDVGGSLRIPTSYCGVYALKPTAGRISRSGAKGPNNGDNGIQVTMGPMSRSVEELDIFCRSIYGLSDNHADYTLTPTPYHEVVLPKKLKFGYYTLDGFTKASPANKRAVLETVEALQKQGHDCIELTHLPSVAEATGIFLGLTSSDGYRKLTSHLGPDPMDKAIWLPVYGARIPGFLRAIAAWIVEKIQGDPQFAGVLRSAGTKSFGEFSEFSVKRNEWIKMFYDKVWYEHELDGIIAPVQSMPQMPHGGAAFLNALASSTILYNLVDSPVGALPVTFVNPAKDALTEEWTKCGPEAGSDSLHKLMYKDKKPFYDPVRMKGLPVGIQIVGKRFEDEKVLAMMKVVDEALGRDRGFGPGSLLRADKA</sequence>
<dbReference type="GO" id="GO:0017064">
    <property type="term" value="F:fatty acid amide hydrolase activity"/>
    <property type="evidence" value="ECO:0007669"/>
    <property type="project" value="TreeGrafter"/>
</dbReference>
<feature type="domain" description="Amidase" evidence="5">
    <location>
        <begin position="161"/>
        <end position="648"/>
    </location>
</feature>
<dbReference type="PROSITE" id="PS51808">
    <property type="entry name" value="CHCH"/>
    <property type="match status" value="1"/>
</dbReference>
<dbReference type="Proteomes" id="UP000054988">
    <property type="component" value="Unassembled WGS sequence"/>
</dbReference>
<dbReference type="Pfam" id="PF01425">
    <property type="entry name" value="Amidase"/>
    <property type="match status" value="1"/>
</dbReference>
<dbReference type="InterPro" id="IPR023631">
    <property type="entry name" value="Amidase_dom"/>
</dbReference>
<dbReference type="SUPFAM" id="SSF75304">
    <property type="entry name" value="Amidase signature (AS) enzymes"/>
    <property type="match status" value="1"/>
</dbReference>
<accession>A0A0W0G9W4</accession>
<keyword evidence="4" id="KW-0378">Hydrolase</keyword>
<dbReference type="PROSITE" id="PS00571">
    <property type="entry name" value="AMIDASES"/>
    <property type="match status" value="1"/>
</dbReference>
<proteinExistence type="inferred from homology"/>
<dbReference type="GO" id="GO:0004040">
    <property type="term" value="F:amidase activity"/>
    <property type="evidence" value="ECO:0007669"/>
    <property type="project" value="UniProtKB-EC"/>
</dbReference>
<evidence type="ECO:0000313" key="6">
    <source>
        <dbReference type="EMBL" id="KTB45340.1"/>
    </source>
</evidence>
<protein>
    <recommendedName>
        <fullName evidence="3">amidase</fullName>
        <ecNumber evidence="3">3.5.1.4</ecNumber>
    </recommendedName>
</protein>
<dbReference type="EC" id="3.5.1.4" evidence="3"/>
<dbReference type="SUPFAM" id="SSF47072">
    <property type="entry name" value="Cysteine alpha-hairpin motif"/>
    <property type="match status" value="1"/>
</dbReference>
<dbReference type="InterPro" id="IPR009069">
    <property type="entry name" value="Cys_alpha_HP_mot_SF"/>
</dbReference>
<reference evidence="6 7" key="1">
    <citation type="submission" date="2015-12" db="EMBL/GenBank/DDBJ databases">
        <title>Draft genome sequence of Moniliophthora roreri, the causal agent of frosty pod rot of cacao.</title>
        <authorList>
            <person name="Aime M.C."/>
            <person name="Diaz-Valderrama J.R."/>
            <person name="Kijpornyongpan T."/>
            <person name="Phillips-Mora W."/>
        </authorList>
    </citation>
    <scope>NUCLEOTIDE SEQUENCE [LARGE SCALE GENOMIC DNA]</scope>
    <source>
        <strain evidence="6 7">MCA 2952</strain>
    </source>
</reference>
<evidence type="ECO:0000256" key="2">
    <source>
        <dbReference type="ARBA" id="ARBA00009199"/>
    </source>
</evidence>
<dbReference type="InterPro" id="IPR020556">
    <property type="entry name" value="Amidase_CS"/>
</dbReference>
<dbReference type="InterPro" id="IPR036928">
    <property type="entry name" value="AS_sf"/>
</dbReference>
<comment type="similarity">
    <text evidence="2">Belongs to the amidase family.</text>
</comment>
<dbReference type="GO" id="GO:0009062">
    <property type="term" value="P:fatty acid catabolic process"/>
    <property type="evidence" value="ECO:0007669"/>
    <property type="project" value="TreeGrafter"/>
</dbReference>
<dbReference type="PANTHER" id="PTHR45847">
    <property type="entry name" value="FATTY ACID AMIDE HYDROLASE"/>
    <property type="match status" value="1"/>
</dbReference>